<feature type="transmembrane region" description="Helical" evidence="14">
    <location>
        <begin position="86"/>
        <end position="109"/>
    </location>
</feature>
<feature type="compositionally biased region" description="Basic and acidic residues" evidence="13">
    <location>
        <begin position="363"/>
        <end position="380"/>
    </location>
</feature>
<dbReference type="PRINTS" id="PR00950">
    <property type="entry name" value="TYPE3IMSPROT"/>
</dbReference>
<sequence length="380" mass="42507">MAEGRGGDKTEKATPHKLRQARKQGQVPRSRDLAAALGLLLALKLAFWMMPQWLDEFRQLFALAFAPLSGSGALDNSWSKLFAGTLLLLVKMVLPLAVIPLCMIVVSLYPGGWVFSFNHLQPKLERFNPLAHFGRIASARHASEIGKSITKALLLGWVLYRLSQSALEDFFALQGAPFATALAGSAELLINALLTLTAVFMLFALIDLPLQILLFMKQQKMSKQEIKEEYKSTEGRPEIKQRIRQIQMQMAQRGVRKAVPTADVVIVNPEHYAVALKYDEERAEAPFIIAKGLDEMALYIRQVAQEHQVDIVPLPPLARAVYHTTQVNQQIPAPLYRAVAQVLTYVMQLKAFRNGSRRSQPRLPDDLPIPRDMADPRTAP</sequence>
<evidence type="ECO:0000256" key="2">
    <source>
        <dbReference type="ARBA" id="ARBA00010690"/>
    </source>
</evidence>
<evidence type="ECO:0000256" key="7">
    <source>
        <dbReference type="ARBA" id="ARBA00022795"/>
    </source>
</evidence>
<dbReference type="GO" id="GO:0005886">
    <property type="term" value="C:plasma membrane"/>
    <property type="evidence" value="ECO:0007669"/>
    <property type="project" value="UniProtKB-SubCell"/>
</dbReference>
<gene>
    <name evidence="15" type="ORF">B0T45_09695</name>
</gene>
<feature type="transmembrane region" description="Helical" evidence="14">
    <location>
        <begin position="188"/>
        <end position="215"/>
    </location>
</feature>
<dbReference type="AlphaFoldDB" id="A0A1W0D242"/>
<evidence type="ECO:0000256" key="13">
    <source>
        <dbReference type="SAM" id="MobiDB-lite"/>
    </source>
</evidence>
<keyword evidence="4" id="KW-0813">Transport</keyword>
<dbReference type="InterPro" id="IPR029025">
    <property type="entry name" value="T3SS_substrate_exporter_C"/>
</dbReference>
<keyword evidence="15" id="KW-0282">Flagellum</keyword>
<evidence type="ECO:0000313" key="16">
    <source>
        <dbReference type="Proteomes" id="UP000192721"/>
    </source>
</evidence>
<feature type="transmembrane region" description="Helical" evidence="14">
    <location>
        <begin position="33"/>
        <end position="51"/>
    </location>
</feature>
<dbReference type="PANTHER" id="PTHR30531">
    <property type="entry name" value="FLAGELLAR BIOSYNTHETIC PROTEIN FLHB"/>
    <property type="match status" value="1"/>
</dbReference>
<evidence type="ECO:0000256" key="8">
    <source>
        <dbReference type="ARBA" id="ARBA00022927"/>
    </source>
</evidence>
<feature type="compositionally biased region" description="Basic and acidic residues" evidence="13">
    <location>
        <begin position="1"/>
        <end position="14"/>
    </location>
</feature>
<evidence type="ECO:0000313" key="15">
    <source>
        <dbReference type="EMBL" id="OQS41087.1"/>
    </source>
</evidence>
<organism evidence="15 16">
    <name type="scientific">Chromobacterium haemolyticum</name>
    <dbReference type="NCBI Taxonomy" id="394935"/>
    <lineage>
        <taxon>Bacteria</taxon>
        <taxon>Pseudomonadati</taxon>
        <taxon>Pseudomonadota</taxon>
        <taxon>Betaproteobacteria</taxon>
        <taxon>Neisseriales</taxon>
        <taxon>Chromobacteriaceae</taxon>
        <taxon>Chromobacterium</taxon>
    </lineage>
</organism>
<evidence type="ECO:0000256" key="12">
    <source>
        <dbReference type="ARBA" id="ARBA00025078"/>
    </source>
</evidence>
<dbReference type="Gene3D" id="3.40.1690.10">
    <property type="entry name" value="secretion proteins EscU"/>
    <property type="match status" value="1"/>
</dbReference>
<keyword evidence="15" id="KW-0966">Cell projection</keyword>
<evidence type="ECO:0000256" key="14">
    <source>
        <dbReference type="SAM" id="Phobius"/>
    </source>
</evidence>
<evidence type="ECO:0000256" key="1">
    <source>
        <dbReference type="ARBA" id="ARBA00004651"/>
    </source>
</evidence>
<dbReference type="RefSeq" id="WP_081555340.1">
    <property type="nucleotide sequence ID" value="NZ_MUKV01000009.1"/>
</dbReference>
<evidence type="ECO:0000256" key="3">
    <source>
        <dbReference type="ARBA" id="ARBA00021622"/>
    </source>
</evidence>
<evidence type="ECO:0000256" key="5">
    <source>
        <dbReference type="ARBA" id="ARBA00022475"/>
    </source>
</evidence>
<feature type="region of interest" description="Disordered" evidence="13">
    <location>
        <begin position="1"/>
        <end position="27"/>
    </location>
</feature>
<evidence type="ECO:0000256" key="10">
    <source>
        <dbReference type="ARBA" id="ARBA00023136"/>
    </source>
</evidence>
<evidence type="ECO:0000256" key="11">
    <source>
        <dbReference type="ARBA" id="ARBA00023225"/>
    </source>
</evidence>
<proteinExistence type="inferred from homology"/>
<evidence type="ECO:0000256" key="6">
    <source>
        <dbReference type="ARBA" id="ARBA00022692"/>
    </source>
</evidence>
<keyword evidence="11" id="KW-1006">Bacterial flagellum protein export</keyword>
<dbReference type="EMBL" id="MUKV01000009">
    <property type="protein sequence ID" value="OQS41087.1"/>
    <property type="molecule type" value="Genomic_DNA"/>
</dbReference>
<name>A0A1W0D242_9NEIS</name>
<comment type="subcellular location">
    <subcellularLocation>
        <location evidence="1">Cell membrane</location>
        <topology evidence="1">Multi-pass membrane protein</topology>
    </subcellularLocation>
</comment>
<dbReference type="SUPFAM" id="SSF160544">
    <property type="entry name" value="EscU C-terminal domain-like"/>
    <property type="match status" value="1"/>
</dbReference>
<accession>A0A1W0D242</accession>
<comment type="function">
    <text evidence="12">Required for formation of the rod structure in the basal body of the flagellar apparatus. Together with FliI and FliH, may constitute the export apparatus of flagellin.</text>
</comment>
<protein>
    <recommendedName>
        <fullName evidence="3">Flagellar biosynthetic protein FlhB</fullName>
    </recommendedName>
</protein>
<dbReference type="FunFam" id="3.40.1690.10:FF:000001">
    <property type="entry name" value="Flagellar biosynthetic protein FlhB"/>
    <property type="match status" value="1"/>
</dbReference>
<keyword evidence="7" id="KW-1005">Bacterial flagellum biogenesis</keyword>
<dbReference type="GO" id="GO:0009306">
    <property type="term" value="P:protein secretion"/>
    <property type="evidence" value="ECO:0007669"/>
    <property type="project" value="InterPro"/>
</dbReference>
<dbReference type="Gene3D" id="6.10.250.2080">
    <property type="match status" value="1"/>
</dbReference>
<dbReference type="GO" id="GO:0044781">
    <property type="term" value="P:bacterial-type flagellum organization"/>
    <property type="evidence" value="ECO:0007669"/>
    <property type="project" value="UniProtKB-KW"/>
</dbReference>
<comment type="similarity">
    <text evidence="2">Belongs to the type III secretion exporter family.</text>
</comment>
<reference evidence="15 16" key="1">
    <citation type="submission" date="2017-02" db="EMBL/GenBank/DDBJ databases">
        <title>Chromobacterium haemolyticum H5244.</title>
        <authorList>
            <person name="Gulvik C.A."/>
        </authorList>
    </citation>
    <scope>NUCLEOTIDE SEQUENCE [LARGE SCALE GENOMIC DNA]</scope>
    <source>
        <strain evidence="15 16">H5244</strain>
    </source>
</reference>
<dbReference type="Pfam" id="PF01312">
    <property type="entry name" value="Bac_export_2"/>
    <property type="match status" value="1"/>
</dbReference>
<feature type="region of interest" description="Disordered" evidence="13">
    <location>
        <begin position="356"/>
        <end position="380"/>
    </location>
</feature>
<evidence type="ECO:0000256" key="9">
    <source>
        <dbReference type="ARBA" id="ARBA00022989"/>
    </source>
</evidence>
<dbReference type="PANTHER" id="PTHR30531:SF12">
    <property type="entry name" value="FLAGELLAR BIOSYNTHETIC PROTEIN FLHB"/>
    <property type="match status" value="1"/>
</dbReference>
<evidence type="ECO:0000256" key="4">
    <source>
        <dbReference type="ARBA" id="ARBA00022448"/>
    </source>
</evidence>
<keyword evidence="5" id="KW-1003">Cell membrane</keyword>
<keyword evidence="8" id="KW-0653">Protein transport</keyword>
<keyword evidence="9 14" id="KW-1133">Transmembrane helix</keyword>
<comment type="caution">
    <text evidence="15">The sequence shown here is derived from an EMBL/GenBank/DDBJ whole genome shotgun (WGS) entry which is preliminary data.</text>
</comment>
<dbReference type="InterPro" id="IPR006135">
    <property type="entry name" value="T3SS_substrate_exporter"/>
</dbReference>
<keyword evidence="6 14" id="KW-0812">Transmembrane</keyword>
<dbReference type="Proteomes" id="UP000192721">
    <property type="component" value="Unassembled WGS sequence"/>
</dbReference>
<keyword evidence="10 14" id="KW-0472">Membrane</keyword>
<keyword evidence="15" id="KW-0969">Cilium</keyword>